<reference evidence="4 5" key="1">
    <citation type="submission" date="2016-11" db="EMBL/GenBank/DDBJ databases">
        <authorList>
            <person name="Jaros S."/>
            <person name="Januszkiewicz K."/>
            <person name="Wedrychowicz H."/>
        </authorList>
    </citation>
    <scope>NUCLEOTIDE SEQUENCE [LARGE SCALE GENOMIC DNA]</scope>
    <source>
        <strain evidence="4 5">DSM 24574</strain>
    </source>
</reference>
<dbReference type="PANTHER" id="PTHR44591">
    <property type="entry name" value="STRESS RESPONSE REGULATOR PROTEIN 1"/>
    <property type="match status" value="1"/>
</dbReference>
<keyword evidence="1 2" id="KW-0597">Phosphoprotein</keyword>
<protein>
    <submittedName>
        <fullName evidence="4">Response regulator receiver domain-containing protein</fullName>
    </submittedName>
</protein>
<dbReference type="AlphaFoldDB" id="A0A1M5MMB5"/>
<feature type="domain" description="Response regulatory" evidence="3">
    <location>
        <begin position="6"/>
        <end position="125"/>
    </location>
</feature>
<dbReference type="Gene3D" id="3.40.50.2300">
    <property type="match status" value="1"/>
</dbReference>
<keyword evidence="5" id="KW-1185">Reference proteome</keyword>
<accession>A0A1M5MMB5</accession>
<dbReference type="InterPro" id="IPR011006">
    <property type="entry name" value="CheY-like_superfamily"/>
</dbReference>
<dbReference type="GO" id="GO:0000160">
    <property type="term" value="P:phosphorelay signal transduction system"/>
    <property type="evidence" value="ECO:0007669"/>
    <property type="project" value="InterPro"/>
</dbReference>
<evidence type="ECO:0000256" key="1">
    <source>
        <dbReference type="ARBA" id="ARBA00022553"/>
    </source>
</evidence>
<dbReference type="EMBL" id="FQWQ01000001">
    <property type="protein sequence ID" value="SHG78448.1"/>
    <property type="molecule type" value="Genomic_DNA"/>
</dbReference>
<dbReference type="RefSeq" id="WP_073132949.1">
    <property type="nucleotide sequence ID" value="NZ_FQWQ01000001.1"/>
</dbReference>
<dbReference type="InterPro" id="IPR001789">
    <property type="entry name" value="Sig_transdc_resp-reg_receiver"/>
</dbReference>
<dbReference type="SUPFAM" id="SSF52172">
    <property type="entry name" value="CheY-like"/>
    <property type="match status" value="1"/>
</dbReference>
<evidence type="ECO:0000256" key="2">
    <source>
        <dbReference type="PROSITE-ProRule" id="PRU00169"/>
    </source>
</evidence>
<dbReference type="Proteomes" id="UP000184212">
    <property type="component" value="Unassembled WGS sequence"/>
</dbReference>
<feature type="modified residue" description="4-aspartylphosphate" evidence="2">
    <location>
        <position position="59"/>
    </location>
</feature>
<evidence type="ECO:0000313" key="4">
    <source>
        <dbReference type="EMBL" id="SHG78448.1"/>
    </source>
</evidence>
<evidence type="ECO:0000259" key="3">
    <source>
        <dbReference type="PROSITE" id="PS50110"/>
    </source>
</evidence>
<organism evidence="4 5">
    <name type="scientific">Chryseolinea serpens</name>
    <dbReference type="NCBI Taxonomy" id="947013"/>
    <lineage>
        <taxon>Bacteria</taxon>
        <taxon>Pseudomonadati</taxon>
        <taxon>Bacteroidota</taxon>
        <taxon>Cytophagia</taxon>
        <taxon>Cytophagales</taxon>
        <taxon>Fulvivirgaceae</taxon>
        <taxon>Chryseolinea</taxon>
    </lineage>
</organism>
<evidence type="ECO:0000313" key="5">
    <source>
        <dbReference type="Proteomes" id="UP000184212"/>
    </source>
</evidence>
<gene>
    <name evidence="4" type="ORF">SAMN04488109_1820</name>
</gene>
<dbReference type="OrthoDB" id="7631574at2"/>
<name>A0A1M5MMB5_9BACT</name>
<dbReference type="PANTHER" id="PTHR44591:SF3">
    <property type="entry name" value="RESPONSE REGULATORY DOMAIN-CONTAINING PROTEIN"/>
    <property type="match status" value="1"/>
</dbReference>
<proteinExistence type="predicted"/>
<dbReference type="InterPro" id="IPR050595">
    <property type="entry name" value="Bact_response_regulator"/>
</dbReference>
<sequence>MQAGNIILAIDDDPDDLELLVSALENDNVDITCMTAKNAKDGLKLLWSLDRLPKIIFLDCNMPGISGKECLIEIRNDIRSRDVPVVMYSTFATESDMEFFRKWNASFMKKHTDFASMKSDIMLTIEAYLMNIRNYHERSGKR</sequence>
<dbReference type="PROSITE" id="PS50110">
    <property type="entry name" value="RESPONSE_REGULATORY"/>
    <property type="match status" value="1"/>
</dbReference>
<dbReference type="STRING" id="947013.SAMN04488109_1820"/>
<dbReference type="Pfam" id="PF00072">
    <property type="entry name" value="Response_reg"/>
    <property type="match status" value="1"/>
</dbReference>
<dbReference type="SMART" id="SM00448">
    <property type="entry name" value="REC"/>
    <property type="match status" value="1"/>
</dbReference>